<evidence type="ECO:0000313" key="2">
    <source>
        <dbReference type="Proteomes" id="UP001597058"/>
    </source>
</evidence>
<dbReference type="Gene3D" id="1.10.260.40">
    <property type="entry name" value="lambda repressor-like DNA-binding domains"/>
    <property type="match status" value="1"/>
</dbReference>
<dbReference type="CDD" id="cd00093">
    <property type="entry name" value="HTH_XRE"/>
    <property type="match status" value="1"/>
</dbReference>
<dbReference type="EMBL" id="JBHTMM010000014">
    <property type="protein sequence ID" value="MFD1306885.1"/>
    <property type="molecule type" value="Genomic_DNA"/>
</dbReference>
<reference evidence="2" key="1">
    <citation type="journal article" date="2019" name="Int. J. Syst. Evol. Microbiol.">
        <title>The Global Catalogue of Microorganisms (GCM) 10K type strain sequencing project: providing services to taxonomists for standard genome sequencing and annotation.</title>
        <authorList>
            <consortium name="The Broad Institute Genomics Platform"/>
            <consortium name="The Broad Institute Genome Sequencing Center for Infectious Disease"/>
            <person name="Wu L."/>
            <person name="Ma J."/>
        </authorList>
    </citation>
    <scope>NUCLEOTIDE SEQUENCE [LARGE SCALE GENOMIC DNA]</scope>
    <source>
        <strain evidence="2">CGMCC 4.7020</strain>
    </source>
</reference>
<proteinExistence type="predicted"/>
<comment type="caution">
    <text evidence="1">The sequence shown here is derived from an EMBL/GenBank/DDBJ whole genome shotgun (WGS) entry which is preliminary data.</text>
</comment>
<evidence type="ECO:0000313" key="1">
    <source>
        <dbReference type="EMBL" id="MFD1306885.1"/>
    </source>
</evidence>
<dbReference type="InterPro" id="IPR001387">
    <property type="entry name" value="Cro/C1-type_HTH"/>
</dbReference>
<name>A0ABW3XC46_9ACTN</name>
<dbReference type="RefSeq" id="WP_381328024.1">
    <property type="nucleotide sequence ID" value="NZ_JBHTMM010000014.1"/>
</dbReference>
<sequence length="76" mass="8348">MERLRAERGYSQRRLAARVTALGRPMTFTRLSRMERQVRRCDIDGFVAIAATLGVPAQALLADVVEFNPAAEAGAT</sequence>
<protein>
    <submittedName>
        <fullName evidence="1">Helix-turn-helix domain-containing protein</fullName>
    </submittedName>
</protein>
<dbReference type="SUPFAM" id="SSF47413">
    <property type="entry name" value="lambda repressor-like DNA-binding domains"/>
    <property type="match status" value="1"/>
</dbReference>
<dbReference type="Proteomes" id="UP001597058">
    <property type="component" value="Unassembled WGS sequence"/>
</dbReference>
<gene>
    <name evidence="1" type="ORF">ACFQ5X_13660</name>
</gene>
<accession>A0ABW3XC46</accession>
<dbReference type="InterPro" id="IPR010982">
    <property type="entry name" value="Lambda_DNA-bd_dom_sf"/>
</dbReference>
<organism evidence="1 2">
    <name type="scientific">Streptomyces kaempferi</name>
    <dbReference type="NCBI Taxonomy" id="333725"/>
    <lineage>
        <taxon>Bacteria</taxon>
        <taxon>Bacillati</taxon>
        <taxon>Actinomycetota</taxon>
        <taxon>Actinomycetes</taxon>
        <taxon>Kitasatosporales</taxon>
        <taxon>Streptomycetaceae</taxon>
        <taxon>Streptomyces</taxon>
    </lineage>
</organism>
<keyword evidence="2" id="KW-1185">Reference proteome</keyword>